<dbReference type="GO" id="GO:0003700">
    <property type="term" value="F:DNA-binding transcription factor activity"/>
    <property type="evidence" value="ECO:0007669"/>
    <property type="project" value="UniProtKB-UniRule"/>
</dbReference>
<dbReference type="InterPro" id="IPR001289">
    <property type="entry name" value="NFYA"/>
</dbReference>
<sequence length="308" mass="34572">MSEVEAVPHNSNPAHVSVGDYPIDISLDLHHGGQSGVTAFGGSYNSNQIQQMTNFYQHETMQQTMAQQMPTQITQQVKQNVTPPAYDLLNSDGVTSVQNNLLVDTQSQVKHENHIPQIINYGTQVHQQSQYQVSPTNIQSPYSTQQGNVSQAQAPAPGVVFSMAQVGIQQVVVDPVNMQLSQAPVPAPVAQSQTQNQEKSTQPTYVNAKQYNRIIKRREARRKLEEYYSRMRNQIKKVRTKAGSKRARAGKNNTAGDDGGRKPYLHESRHKHAMKRPRGPGGRFLTKDELVEYYKQHPDEDPKNFEKS</sequence>
<keyword evidence="5 6" id="KW-0539">Nucleus</keyword>
<dbReference type="SMART" id="SM00521">
    <property type="entry name" value="CBF"/>
    <property type="match status" value="1"/>
</dbReference>
<feature type="compositionally biased region" description="Basic and acidic residues" evidence="7">
    <location>
        <begin position="285"/>
        <end position="308"/>
    </location>
</feature>
<comment type="subcellular location">
    <subcellularLocation>
        <location evidence="1 6">Nucleus</location>
    </subcellularLocation>
</comment>
<keyword evidence="3 6" id="KW-0238">DNA-binding</keyword>
<dbReference type="PROSITE" id="PS51152">
    <property type="entry name" value="NFYA_HAP2_2"/>
    <property type="match status" value="1"/>
</dbReference>
<evidence type="ECO:0000256" key="7">
    <source>
        <dbReference type="SAM" id="MobiDB-lite"/>
    </source>
</evidence>
<dbReference type="PANTHER" id="PTHR12632">
    <property type="entry name" value="TRANSCRIPTION FACTOR NF-Y ALPHA-RELATED"/>
    <property type="match status" value="1"/>
</dbReference>
<dbReference type="GO" id="GO:0005634">
    <property type="term" value="C:nucleus"/>
    <property type="evidence" value="ECO:0007669"/>
    <property type="project" value="UniProtKB-SubCell"/>
</dbReference>
<keyword evidence="2 6" id="KW-0805">Transcription regulation</keyword>
<name>A0AAD3DD67_9STRA</name>
<reference evidence="8 9" key="1">
    <citation type="journal article" date="2021" name="Sci. Rep.">
        <title>The genome of the diatom Chaetoceros tenuissimus carries an ancient integrated fragment of an extant virus.</title>
        <authorList>
            <person name="Hongo Y."/>
            <person name="Kimura K."/>
            <person name="Takaki Y."/>
            <person name="Yoshida Y."/>
            <person name="Baba S."/>
            <person name="Kobayashi G."/>
            <person name="Nagasaki K."/>
            <person name="Hano T."/>
            <person name="Tomaru Y."/>
        </authorList>
    </citation>
    <scope>NUCLEOTIDE SEQUENCE [LARGE SCALE GENOMIC DNA]</scope>
    <source>
        <strain evidence="8 9">NIES-3715</strain>
    </source>
</reference>
<evidence type="ECO:0000313" key="9">
    <source>
        <dbReference type="Proteomes" id="UP001054902"/>
    </source>
</evidence>
<keyword evidence="4 6" id="KW-0804">Transcription</keyword>
<dbReference type="Gene3D" id="6.10.250.2430">
    <property type="match status" value="1"/>
</dbReference>
<evidence type="ECO:0000256" key="2">
    <source>
        <dbReference type="ARBA" id="ARBA00023015"/>
    </source>
</evidence>
<evidence type="ECO:0000256" key="6">
    <source>
        <dbReference type="RuleBase" id="RU367155"/>
    </source>
</evidence>
<feature type="region of interest" description="Disordered" evidence="7">
    <location>
        <begin position="238"/>
        <end position="308"/>
    </location>
</feature>
<feature type="compositionally biased region" description="Basic residues" evidence="7">
    <location>
        <begin position="268"/>
        <end position="278"/>
    </location>
</feature>
<protein>
    <recommendedName>
        <fullName evidence="6">Nuclear transcription factor Y subunit</fullName>
    </recommendedName>
</protein>
<dbReference type="Proteomes" id="UP001054902">
    <property type="component" value="Unassembled WGS sequence"/>
</dbReference>
<organism evidence="8 9">
    <name type="scientific">Chaetoceros tenuissimus</name>
    <dbReference type="NCBI Taxonomy" id="426638"/>
    <lineage>
        <taxon>Eukaryota</taxon>
        <taxon>Sar</taxon>
        <taxon>Stramenopiles</taxon>
        <taxon>Ochrophyta</taxon>
        <taxon>Bacillariophyta</taxon>
        <taxon>Coscinodiscophyceae</taxon>
        <taxon>Chaetocerotophycidae</taxon>
        <taxon>Chaetocerotales</taxon>
        <taxon>Chaetocerotaceae</taxon>
        <taxon>Chaetoceros</taxon>
    </lineage>
</organism>
<evidence type="ECO:0000256" key="1">
    <source>
        <dbReference type="ARBA" id="ARBA00004123"/>
    </source>
</evidence>
<proteinExistence type="inferred from homology"/>
<comment type="function">
    <text evidence="6">Component of the sequence-specific heterotrimeric transcription factor (NF-Y) which specifically recognizes a 5'-CCAAT-3' box motif found in the promoters of its target genes.</text>
</comment>
<dbReference type="Pfam" id="PF02045">
    <property type="entry name" value="CBFB_NFYA"/>
    <property type="match status" value="1"/>
</dbReference>
<dbReference type="EMBL" id="BLLK01000069">
    <property type="protein sequence ID" value="GFH60494.1"/>
    <property type="molecule type" value="Genomic_DNA"/>
</dbReference>
<feature type="compositionally biased region" description="Basic residues" evidence="7">
    <location>
        <begin position="238"/>
        <end position="249"/>
    </location>
</feature>
<evidence type="ECO:0000256" key="4">
    <source>
        <dbReference type="ARBA" id="ARBA00023163"/>
    </source>
</evidence>
<comment type="subunit">
    <text evidence="6">Heterotrimer.</text>
</comment>
<comment type="similarity">
    <text evidence="6">Belongs to the NFYA/HAP2 subunit family.</text>
</comment>
<comment type="caution">
    <text evidence="8">The sequence shown here is derived from an EMBL/GenBank/DDBJ whole genome shotgun (WGS) entry which is preliminary data.</text>
</comment>
<keyword evidence="9" id="KW-1185">Reference proteome</keyword>
<evidence type="ECO:0000313" key="8">
    <source>
        <dbReference type="EMBL" id="GFH60494.1"/>
    </source>
</evidence>
<dbReference type="AlphaFoldDB" id="A0AAD3DD67"/>
<accession>A0AAD3DD67</accession>
<evidence type="ECO:0000256" key="5">
    <source>
        <dbReference type="ARBA" id="ARBA00023242"/>
    </source>
</evidence>
<dbReference type="GO" id="GO:0003677">
    <property type="term" value="F:DNA binding"/>
    <property type="evidence" value="ECO:0007669"/>
    <property type="project" value="UniProtKB-KW"/>
</dbReference>
<evidence type="ECO:0000256" key="3">
    <source>
        <dbReference type="ARBA" id="ARBA00023125"/>
    </source>
</evidence>
<gene>
    <name evidence="8" type="ORF">CTEN210_16970</name>
</gene>
<feature type="compositionally biased region" description="Basic and acidic residues" evidence="7">
    <location>
        <begin position="258"/>
        <end position="267"/>
    </location>
</feature>